<keyword evidence="2" id="KW-1185">Reference proteome</keyword>
<dbReference type="EMBL" id="AP018227">
    <property type="protein sequence ID" value="BAY83931.1"/>
    <property type="molecule type" value="Genomic_DNA"/>
</dbReference>
<gene>
    <name evidence="1" type="ORF">NIES267_34250</name>
</gene>
<dbReference type="OrthoDB" id="526290at2"/>
<sequence>MQRFEDFVQQGWKTLESLINTESFGNLNPSFKDNTCSPTEDIFKAVKRFEFEKQSVLMLVALKPEENEQISVRVRIYPDSENNCLPEHLKLAILSDSGKTLKAVTSRSIDNFIQLPSFRCSSQESFKLQLSLNNICFTESFFI</sequence>
<dbReference type="AlphaFoldDB" id="A0A1Z4LRZ0"/>
<protein>
    <submittedName>
        <fullName evidence="1">Uncharacterized protein</fullName>
    </submittedName>
</protein>
<organism evidence="1 2">
    <name type="scientific">Calothrix parasitica NIES-267</name>
    <dbReference type="NCBI Taxonomy" id="1973488"/>
    <lineage>
        <taxon>Bacteria</taxon>
        <taxon>Bacillati</taxon>
        <taxon>Cyanobacteriota</taxon>
        <taxon>Cyanophyceae</taxon>
        <taxon>Nostocales</taxon>
        <taxon>Calotrichaceae</taxon>
        <taxon>Calothrix</taxon>
    </lineage>
</organism>
<dbReference type="Proteomes" id="UP000218418">
    <property type="component" value="Chromosome"/>
</dbReference>
<evidence type="ECO:0000313" key="1">
    <source>
        <dbReference type="EMBL" id="BAY83931.1"/>
    </source>
</evidence>
<proteinExistence type="predicted"/>
<accession>A0A1Z4LRZ0</accession>
<dbReference type="Pfam" id="PF08852">
    <property type="entry name" value="DUF1822"/>
    <property type="match status" value="1"/>
</dbReference>
<reference evidence="1 2" key="1">
    <citation type="submission" date="2017-06" db="EMBL/GenBank/DDBJ databases">
        <title>Genome sequencing of cyanobaciteial culture collection at National Institute for Environmental Studies (NIES).</title>
        <authorList>
            <person name="Hirose Y."/>
            <person name="Shimura Y."/>
            <person name="Fujisawa T."/>
            <person name="Nakamura Y."/>
            <person name="Kawachi M."/>
        </authorList>
    </citation>
    <scope>NUCLEOTIDE SEQUENCE [LARGE SCALE GENOMIC DNA]</scope>
    <source>
        <strain evidence="1 2">NIES-267</strain>
    </source>
</reference>
<name>A0A1Z4LRZ0_9CYAN</name>
<dbReference type="InterPro" id="IPR014951">
    <property type="entry name" value="DUF1822"/>
</dbReference>
<evidence type="ECO:0000313" key="2">
    <source>
        <dbReference type="Proteomes" id="UP000218418"/>
    </source>
</evidence>